<dbReference type="Gene3D" id="3.40.50.1240">
    <property type="entry name" value="Phosphoglycerate mutase-like"/>
    <property type="match status" value="1"/>
</dbReference>
<sequence>MNRLYLLRHARARWGEPGSRDYDRPLEDTGRADAEALAASMVAAGYLPDLVLCSGALRARQTWTAASRHIEAQDVRYLDSLYSSDAAGYLDIIRDAGEAASVLVVGHNPMMEDLCSALASNGEASALAAVARGFPTCGLAVISFSHPEEQIAPKNGYLEDFLAP</sequence>
<proteinExistence type="predicted"/>
<dbReference type="SUPFAM" id="SSF53254">
    <property type="entry name" value="Phosphoglycerate mutase-like"/>
    <property type="match status" value="1"/>
</dbReference>
<dbReference type="Pfam" id="PF00300">
    <property type="entry name" value="His_Phos_1"/>
    <property type="match status" value="1"/>
</dbReference>
<dbReference type="SMART" id="SM00855">
    <property type="entry name" value="PGAM"/>
    <property type="match status" value="1"/>
</dbReference>
<dbReference type="OrthoDB" id="9810154at2"/>
<reference evidence="2" key="1">
    <citation type="submission" date="2016-10" db="EMBL/GenBank/DDBJ databases">
        <authorList>
            <person name="Varghese N."/>
            <person name="Submissions S."/>
        </authorList>
    </citation>
    <scope>NUCLEOTIDE SEQUENCE [LARGE SCALE GENOMIC DNA]</scope>
    <source>
        <strain evidence="2">DSM 21857</strain>
    </source>
</reference>
<name>A0A1I3KAY2_9HYPH</name>
<dbReference type="AlphaFoldDB" id="A0A1I3KAY2"/>
<dbReference type="InterPro" id="IPR013078">
    <property type="entry name" value="His_Pase_superF_clade-1"/>
</dbReference>
<dbReference type="Proteomes" id="UP000242763">
    <property type="component" value="Unassembled WGS sequence"/>
</dbReference>
<organism evidence="1 2">
    <name type="scientific">Aquamicrobium aerolatum DSM 21857</name>
    <dbReference type="NCBI Taxonomy" id="1121003"/>
    <lineage>
        <taxon>Bacteria</taxon>
        <taxon>Pseudomonadati</taxon>
        <taxon>Pseudomonadota</taxon>
        <taxon>Alphaproteobacteria</taxon>
        <taxon>Hyphomicrobiales</taxon>
        <taxon>Phyllobacteriaceae</taxon>
        <taxon>Aerobium</taxon>
    </lineage>
</organism>
<keyword evidence="2" id="KW-1185">Reference proteome</keyword>
<protein>
    <submittedName>
        <fullName evidence="1">Phosphohistidine phosphatase</fullName>
    </submittedName>
</protein>
<accession>A0A1I3KAY2</accession>
<dbReference type="PANTHER" id="PTHR47623:SF1">
    <property type="entry name" value="OS09G0287300 PROTEIN"/>
    <property type="match status" value="1"/>
</dbReference>
<evidence type="ECO:0000313" key="1">
    <source>
        <dbReference type="EMBL" id="SFI69458.1"/>
    </source>
</evidence>
<dbReference type="CDD" id="cd07067">
    <property type="entry name" value="HP_PGM_like"/>
    <property type="match status" value="1"/>
</dbReference>
<dbReference type="RefSeq" id="WP_091519630.1">
    <property type="nucleotide sequence ID" value="NZ_FORF01000005.1"/>
</dbReference>
<dbReference type="InterPro" id="IPR029033">
    <property type="entry name" value="His_PPase_superfam"/>
</dbReference>
<evidence type="ECO:0000313" key="2">
    <source>
        <dbReference type="Proteomes" id="UP000242763"/>
    </source>
</evidence>
<dbReference type="STRING" id="1121003.SAMN03080618_01117"/>
<gene>
    <name evidence="1" type="ORF">SAMN03080618_01117</name>
</gene>
<dbReference type="EMBL" id="FORF01000005">
    <property type="protein sequence ID" value="SFI69458.1"/>
    <property type="molecule type" value="Genomic_DNA"/>
</dbReference>
<dbReference type="PANTHER" id="PTHR47623">
    <property type="entry name" value="OS09G0287300 PROTEIN"/>
    <property type="match status" value="1"/>
</dbReference>